<protein>
    <recommendedName>
        <fullName evidence="4">Ribose 1,5-bisphosphate isomerase</fullName>
        <shortName evidence="4">R15P isomerase</shortName>
        <shortName evidence="4">R15Pi</shortName>
        <ecNumber evidence="4">5.3.1.29</ecNumber>
    </recommendedName>
    <alternativeName>
        <fullName evidence="4">Ribulose 1,5-bisphosphate synthase</fullName>
        <shortName evidence="4">RuBP synthase</shortName>
    </alternativeName>
</protein>
<dbReference type="FunFam" id="1.20.120.420:FF:000011">
    <property type="entry name" value="Ribose 1,5-bisphosphate isomerase"/>
    <property type="match status" value="1"/>
</dbReference>
<comment type="function">
    <text evidence="4">Catalyzes the isomerization of ribose 1,5-bisphosphate (R15P) to ribulose 1,5-bisphosphate (RuBP), the CO(2) acceptor and substrate for RubisCO. Functions in an archaeal AMP degradation pathway, together with AMP phosphorylase and RubisCO.</text>
</comment>
<dbReference type="Gene3D" id="1.20.120.420">
    <property type="entry name" value="translation initiation factor eif-2b, domain 1"/>
    <property type="match status" value="1"/>
</dbReference>
<dbReference type="PANTHER" id="PTHR43475:SF2">
    <property type="entry name" value="RIBOSE 1,5-BISPHOSPHATE ISOMERASE"/>
    <property type="match status" value="1"/>
</dbReference>
<dbReference type="HAMAP" id="MF_02230">
    <property type="entry name" value="R15P_isomerase"/>
    <property type="match status" value="1"/>
</dbReference>
<comment type="caution">
    <text evidence="4">Lacks conserved residue(s) required for the propagation of feature annotation.</text>
</comment>
<dbReference type="InterPro" id="IPR042529">
    <property type="entry name" value="IF_2B-like_C"/>
</dbReference>
<dbReference type="InterPro" id="IPR037171">
    <property type="entry name" value="NagB/RpiA_transferase-like"/>
</dbReference>
<evidence type="ECO:0000256" key="3">
    <source>
        <dbReference type="ARBA" id="ARBA00023277"/>
    </source>
</evidence>
<comment type="miscellaneous">
    <text evidence="4">Reaction proceeds via a cis-phosphoenolate intermediate.</text>
</comment>
<feature type="binding site" evidence="4">
    <location>
        <begin position="203"/>
        <end position="204"/>
    </location>
    <ligand>
        <name>substrate</name>
    </ligand>
</feature>
<dbReference type="GO" id="GO:0019509">
    <property type="term" value="P:L-methionine salvage from methylthioadenosine"/>
    <property type="evidence" value="ECO:0007669"/>
    <property type="project" value="TreeGrafter"/>
</dbReference>
<dbReference type="GO" id="GO:0043917">
    <property type="term" value="F:ribose 1,5-bisphosphate isomerase activity"/>
    <property type="evidence" value="ECO:0007669"/>
    <property type="project" value="UniProtKB-UniRule"/>
</dbReference>
<dbReference type="GeneID" id="24852783"/>
<feature type="binding site" evidence="4">
    <location>
        <begin position="17"/>
        <end position="20"/>
    </location>
    <ligand>
        <name>substrate</name>
    </ligand>
</feature>
<dbReference type="RefSeq" id="WP_048044903.1">
    <property type="nucleotide sequence ID" value="NZ_CP009509.1"/>
</dbReference>
<evidence type="ECO:0000256" key="4">
    <source>
        <dbReference type="HAMAP-Rule" id="MF_02230"/>
    </source>
</evidence>
<organism evidence="5 6">
    <name type="scientific">Methanosarcina mazei WWM610</name>
    <dbReference type="NCBI Taxonomy" id="1434117"/>
    <lineage>
        <taxon>Archaea</taxon>
        <taxon>Methanobacteriati</taxon>
        <taxon>Methanobacteriota</taxon>
        <taxon>Stenosarchaea group</taxon>
        <taxon>Methanomicrobia</taxon>
        <taxon>Methanosarcinales</taxon>
        <taxon>Methanosarcinaceae</taxon>
        <taxon>Methanosarcina</taxon>
    </lineage>
</organism>
<dbReference type="GO" id="GO:0046523">
    <property type="term" value="F:S-methyl-5-thioribose-1-phosphate isomerase activity"/>
    <property type="evidence" value="ECO:0007669"/>
    <property type="project" value="TreeGrafter"/>
</dbReference>
<dbReference type="NCBIfam" id="TIGR00511">
    <property type="entry name" value="ribulose_e2b2"/>
    <property type="match status" value="1"/>
</dbReference>
<proteinExistence type="inferred from homology"/>
<feature type="binding site" evidence="4">
    <location>
        <position position="229"/>
    </location>
    <ligand>
        <name>substrate</name>
    </ligand>
</feature>
<dbReference type="EC" id="5.3.1.29" evidence="4"/>
<evidence type="ECO:0000256" key="1">
    <source>
        <dbReference type="ARBA" id="ARBA00009229"/>
    </source>
</evidence>
<evidence type="ECO:0000256" key="2">
    <source>
        <dbReference type="ARBA" id="ARBA00023235"/>
    </source>
</evidence>
<accession>A0A0E3Q1J5</accession>
<dbReference type="AlphaFoldDB" id="A0A0E3Q1J5"/>
<dbReference type="InterPro" id="IPR027363">
    <property type="entry name" value="M1Pi_N"/>
</dbReference>
<dbReference type="NCBIfam" id="TIGR00524">
    <property type="entry name" value="eIF-2B_rel"/>
    <property type="match status" value="1"/>
</dbReference>
<gene>
    <name evidence="5" type="ORF">MSMAW_2982</name>
</gene>
<evidence type="ECO:0000313" key="6">
    <source>
        <dbReference type="Proteomes" id="UP000033058"/>
    </source>
</evidence>
<reference evidence="5 6" key="1">
    <citation type="submission" date="2014-07" db="EMBL/GenBank/DDBJ databases">
        <title>Methanogenic archaea and the global carbon cycle.</title>
        <authorList>
            <person name="Henriksen J.R."/>
            <person name="Luke J."/>
            <person name="Reinhart S."/>
            <person name="Benedict M.N."/>
            <person name="Youngblut N.D."/>
            <person name="Metcalf M.E."/>
            <person name="Whitaker R.J."/>
            <person name="Metcalf W.W."/>
        </authorList>
    </citation>
    <scope>NUCLEOTIDE SEQUENCE [LARGE SCALE GENOMIC DNA]</scope>
    <source>
        <strain evidence="5 6">WWM610</strain>
    </source>
</reference>
<comment type="similarity">
    <text evidence="1 4">Belongs to the eIF-2B alpha/beta/delta subunits family. R15P isomerase subfamily.</text>
</comment>
<dbReference type="Pfam" id="PF01008">
    <property type="entry name" value="IF-2B"/>
    <property type="match status" value="1"/>
</dbReference>
<dbReference type="Gene3D" id="3.40.50.10470">
    <property type="entry name" value="Translation initiation factor eif-2b, domain 2"/>
    <property type="match status" value="1"/>
</dbReference>
<dbReference type="Proteomes" id="UP000033058">
    <property type="component" value="Chromosome"/>
</dbReference>
<dbReference type="InterPro" id="IPR000649">
    <property type="entry name" value="IF-2B-related"/>
</dbReference>
<dbReference type="EMBL" id="CP009509">
    <property type="protein sequence ID" value="AKB41973.1"/>
    <property type="molecule type" value="Genomic_DNA"/>
</dbReference>
<feature type="active site" description="Proton acceptor" evidence="4">
    <location>
        <position position="124"/>
    </location>
</feature>
<keyword evidence="2 4" id="KW-0413">Isomerase</keyword>
<dbReference type="SUPFAM" id="SSF100950">
    <property type="entry name" value="NagB/RpiA/CoA transferase-like"/>
    <property type="match status" value="1"/>
</dbReference>
<dbReference type="FunFam" id="3.40.50.10470:FF:000019">
    <property type="entry name" value="Ribose 1,5-bisphosphate isomerase"/>
    <property type="match status" value="1"/>
</dbReference>
<evidence type="ECO:0000313" key="5">
    <source>
        <dbReference type="EMBL" id="AKB41973.1"/>
    </source>
</evidence>
<dbReference type="InterPro" id="IPR005250">
    <property type="entry name" value="R15Pi"/>
</dbReference>
<dbReference type="PATRIC" id="fig|1434117.4.peg.3779"/>
<feature type="binding site" evidence="4">
    <location>
        <position position="60"/>
    </location>
    <ligand>
        <name>substrate</name>
    </ligand>
</feature>
<dbReference type="GO" id="GO:0019323">
    <property type="term" value="P:pentose catabolic process"/>
    <property type="evidence" value="ECO:0007669"/>
    <property type="project" value="UniProtKB-UniRule"/>
</dbReference>
<dbReference type="PANTHER" id="PTHR43475">
    <property type="entry name" value="METHYLTHIORIBOSE-1-PHOSPHATE ISOMERASE"/>
    <property type="match status" value="1"/>
</dbReference>
<feature type="active site" description="Proton donor" evidence="4">
    <location>
        <position position="193"/>
    </location>
</feature>
<comment type="catalytic activity">
    <reaction evidence="4">
        <text>alpha-D-ribose 1,5-bisphosphate = D-ribulose 1,5-bisphosphate</text>
        <dbReference type="Rhea" id="RHEA:32243"/>
        <dbReference type="ChEBI" id="CHEBI:57870"/>
        <dbReference type="ChEBI" id="CHEBI:68688"/>
        <dbReference type="EC" id="5.3.1.29"/>
    </reaction>
</comment>
<dbReference type="InterPro" id="IPR011559">
    <property type="entry name" value="Initiation_fac_2B_a/b/d"/>
</dbReference>
<name>A0A0E3Q1J5_METMZ</name>
<dbReference type="HOGENOM" id="CLU_016218_2_1_2"/>
<keyword evidence="3 4" id="KW-0119">Carbohydrate metabolism</keyword>
<sequence length="307" mass="33254">MKEVQETAEKIRTMEIRGAGRIAKAAAEAIRDYAAGLEAASIEEFAAGITEVSNYLISTRPTAVSLPNAVKLSSRYSSDNVENARKEVINNANLFIERADKALGRIGKIGAGRVQDGDVIMTHCNSHAVLSIITTAFEDGKNISVIATESRPRRQGLLTVRHLNGFGIPTTLIVDSAVRYYMKDVDKVIVGADAIAANGALVNKIGTSQLALAAHEARKSFMVAAETFKFSPSTILGIPIEIEERSSEEVVDPSVLEELPHVQVKNPAFDFTPSEYIDMIVTDIGIIPPAMAYTVIKEHLGWEFGEI</sequence>